<evidence type="ECO:0000313" key="2">
    <source>
        <dbReference type="EMBL" id="WOL07990.1"/>
    </source>
</evidence>
<dbReference type="AlphaFoldDB" id="A0AAQ3KFT3"/>
<evidence type="ECO:0000313" key="3">
    <source>
        <dbReference type="Proteomes" id="UP001327560"/>
    </source>
</evidence>
<accession>A0AAQ3KFT3</accession>
<dbReference type="Proteomes" id="UP001327560">
    <property type="component" value="Chromosome 5"/>
</dbReference>
<organism evidence="2 3">
    <name type="scientific">Canna indica</name>
    <name type="common">Indian-shot</name>
    <dbReference type="NCBI Taxonomy" id="4628"/>
    <lineage>
        <taxon>Eukaryota</taxon>
        <taxon>Viridiplantae</taxon>
        <taxon>Streptophyta</taxon>
        <taxon>Embryophyta</taxon>
        <taxon>Tracheophyta</taxon>
        <taxon>Spermatophyta</taxon>
        <taxon>Magnoliopsida</taxon>
        <taxon>Liliopsida</taxon>
        <taxon>Zingiberales</taxon>
        <taxon>Cannaceae</taxon>
        <taxon>Canna</taxon>
    </lineage>
</organism>
<keyword evidence="1" id="KW-1133">Transmembrane helix</keyword>
<gene>
    <name evidence="2" type="ORF">Cni_G16741</name>
</gene>
<keyword evidence="3" id="KW-1185">Reference proteome</keyword>
<protein>
    <recommendedName>
        <fullName evidence="4">CASP-like protein</fullName>
    </recommendedName>
</protein>
<keyword evidence="1" id="KW-0472">Membrane</keyword>
<keyword evidence="1" id="KW-0812">Transmembrane</keyword>
<name>A0AAQ3KFT3_9LILI</name>
<dbReference type="EMBL" id="CP136894">
    <property type="protein sequence ID" value="WOL07990.1"/>
    <property type="molecule type" value="Genomic_DNA"/>
</dbReference>
<evidence type="ECO:0000256" key="1">
    <source>
        <dbReference type="SAM" id="Phobius"/>
    </source>
</evidence>
<evidence type="ECO:0008006" key="4">
    <source>
        <dbReference type="Google" id="ProtNLM"/>
    </source>
</evidence>
<feature type="transmembrane region" description="Helical" evidence="1">
    <location>
        <begin position="39"/>
        <end position="63"/>
    </location>
</feature>
<reference evidence="2 3" key="1">
    <citation type="submission" date="2023-10" db="EMBL/GenBank/DDBJ databases">
        <title>Chromosome-scale genome assembly provides insights into flower coloration mechanisms of Canna indica.</title>
        <authorList>
            <person name="Li C."/>
        </authorList>
    </citation>
    <scope>NUCLEOTIDE SEQUENCE [LARGE SCALE GENOMIC DNA]</scope>
    <source>
        <tissue evidence="2">Flower</tissue>
    </source>
</reference>
<proteinExistence type="predicted"/>
<sequence length="98" mass="10661">MDFDVVEHTQLFAYLAFAAGVARATTARGLSGCFAEKPAASLCVQAYISVALGLAGFAFLALVSGRAQRHLRPPCPVPALHRCRPQPRRYPLRRPLLL</sequence>